<dbReference type="Pfam" id="PF02714">
    <property type="entry name" value="RSN1_7TM"/>
    <property type="match status" value="1"/>
</dbReference>
<name>A0A7N1A7B6_KALFE</name>
<feature type="transmembrane region" description="Helical" evidence="11">
    <location>
        <begin position="623"/>
        <end position="642"/>
    </location>
</feature>
<evidence type="ECO:0000256" key="7">
    <source>
        <dbReference type="ARBA" id="ARBA00023065"/>
    </source>
</evidence>
<evidence type="ECO:0000313" key="15">
    <source>
        <dbReference type="EnsemblPlants" id="Kaladp0824s0005.1.v1.1"/>
    </source>
</evidence>
<feature type="domain" description="CSC1/OSCA1-like cytosolic" evidence="14">
    <location>
        <begin position="185"/>
        <end position="339"/>
    </location>
</feature>
<dbReference type="InterPro" id="IPR027815">
    <property type="entry name" value="CSC1/OSCA1-like_cyt"/>
</dbReference>
<evidence type="ECO:0000259" key="14">
    <source>
        <dbReference type="Pfam" id="PF14703"/>
    </source>
</evidence>
<evidence type="ECO:0000256" key="1">
    <source>
        <dbReference type="ARBA" id="ARBA00004141"/>
    </source>
</evidence>
<feature type="transmembrane region" description="Helical" evidence="11">
    <location>
        <begin position="6"/>
        <end position="27"/>
    </location>
</feature>
<comment type="subcellular location">
    <subcellularLocation>
        <location evidence="1">Membrane</location>
        <topology evidence="1">Multi-pass membrane protein</topology>
    </subcellularLocation>
</comment>
<keyword evidence="7" id="KW-0406">Ion transport</keyword>
<dbReference type="InterPro" id="IPR003864">
    <property type="entry name" value="CSC1/OSCA1-like_7TM"/>
</dbReference>
<feature type="transmembrane region" description="Helical" evidence="11">
    <location>
        <begin position="444"/>
        <end position="463"/>
    </location>
</feature>
<feature type="transmembrane region" description="Helical" evidence="11">
    <location>
        <begin position="404"/>
        <end position="424"/>
    </location>
</feature>
<dbReference type="InterPro" id="IPR032880">
    <property type="entry name" value="CSC1/OSCA1-like_N"/>
</dbReference>
<keyword evidence="6 11" id="KW-1133">Transmembrane helix</keyword>
<dbReference type="InterPro" id="IPR045122">
    <property type="entry name" value="Csc1-like"/>
</dbReference>
<keyword evidence="8 11" id="KW-0472">Membrane</keyword>
<dbReference type="GO" id="GO:0005227">
    <property type="term" value="F:calcium-activated cation channel activity"/>
    <property type="evidence" value="ECO:0007669"/>
    <property type="project" value="InterPro"/>
</dbReference>
<evidence type="ECO:0000256" key="3">
    <source>
        <dbReference type="ARBA" id="ARBA00022448"/>
    </source>
</evidence>
<evidence type="ECO:0000313" key="16">
    <source>
        <dbReference type="Proteomes" id="UP000594263"/>
    </source>
</evidence>
<protein>
    <recommendedName>
        <fullName evidence="17">CSC1-like protein RXW8</fullName>
    </recommendedName>
</protein>
<feature type="transmembrane region" description="Helical" evidence="11">
    <location>
        <begin position="542"/>
        <end position="575"/>
    </location>
</feature>
<evidence type="ECO:0000256" key="6">
    <source>
        <dbReference type="ARBA" id="ARBA00022989"/>
    </source>
</evidence>
<feature type="region of interest" description="Disordered" evidence="10">
    <location>
        <begin position="718"/>
        <end position="739"/>
    </location>
</feature>
<dbReference type="Gramene" id="Kaladp0824s0005.1.v1.1">
    <property type="protein sequence ID" value="Kaladp0824s0005.1.v1.1"/>
    <property type="gene ID" value="Kaladp0824s0005.v1.1"/>
</dbReference>
<dbReference type="PANTHER" id="PTHR13018:SF117">
    <property type="entry name" value="CSC1-LIKE PROTEIN RXW8"/>
    <property type="match status" value="1"/>
</dbReference>
<dbReference type="AlphaFoldDB" id="A0A7N1A7B6"/>
<keyword evidence="3" id="KW-0813">Transport</keyword>
<evidence type="ECO:0000256" key="8">
    <source>
        <dbReference type="ARBA" id="ARBA00023136"/>
    </source>
</evidence>
<feature type="transmembrane region" description="Helical" evidence="11">
    <location>
        <begin position="85"/>
        <end position="109"/>
    </location>
</feature>
<reference evidence="15" key="1">
    <citation type="submission" date="2021-01" db="UniProtKB">
        <authorList>
            <consortium name="EnsemblPlants"/>
        </authorList>
    </citation>
    <scope>IDENTIFICATION</scope>
</reference>
<proteinExistence type="inferred from homology"/>
<evidence type="ECO:0000256" key="10">
    <source>
        <dbReference type="SAM" id="MobiDB-lite"/>
    </source>
</evidence>
<evidence type="ECO:0000256" key="4">
    <source>
        <dbReference type="ARBA" id="ARBA00022692"/>
    </source>
</evidence>
<evidence type="ECO:0008006" key="17">
    <source>
        <dbReference type="Google" id="ProtNLM"/>
    </source>
</evidence>
<dbReference type="Pfam" id="PF13967">
    <property type="entry name" value="RSN1_TM"/>
    <property type="match status" value="1"/>
</dbReference>
<dbReference type="EnsemblPlants" id="Kaladp0824s0005.1.v1.1">
    <property type="protein sequence ID" value="Kaladp0824s0005.1.v1.1"/>
    <property type="gene ID" value="Kaladp0824s0005.v1.1"/>
</dbReference>
<keyword evidence="9" id="KW-0407">Ion channel</keyword>
<evidence type="ECO:0000256" key="5">
    <source>
        <dbReference type="ARBA" id="ARBA00022837"/>
    </source>
</evidence>
<comment type="similarity">
    <text evidence="2">Belongs to the CSC1 (TC 1.A.17) family.</text>
</comment>
<feature type="domain" description="CSC1/OSCA1-like 7TM region" evidence="12">
    <location>
        <begin position="350"/>
        <end position="616"/>
    </location>
</feature>
<feature type="domain" description="CSC1/OSCA1-like N-terminal transmembrane" evidence="13">
    <location>
        <begin position="6"/>
        <end position="163"/>
    </location>
</feature>
<dbReference type="OMA" id="WLWTHCL"/>
<feature type="transmembrane region" description="Helical" evidence="11">
    <location>
        <begin position="142"/>
        <end position="163"/>
    </location>
</feature>
<accession>A0A7N1A7B6</accession>
<evidence type="ECO:0000259" key="12">
    <source>
        <dbReference type="Pfam" id="PF02714"/>
    </source>
</evidence>
<keyword evidence="4 11" id="KW-0812">Transmembrane</keyword>
<evidence type="ECO:0000256" key="11">
    <source>
        <dbReference type="SAM" id="Phobius"/>
    </source>
</evidence>
<sequence>MNIAGLLTSAGINIGLCVLFLSLYSILRKQPGNVGVFFARRVSHQHLRPYEHRIERFVPSAGWILKAWETTEEELLASAGLDAVVFIKIVVFSIQIFSIAAIACLILVLPSNYYGKQMEHAQIPSEELEVFTIVNVQEGSRWLWTHVVALYLISCSTCTLLYFNYKSITNLRLAYISRVPANPSHFTVFVRSIPSFMQDSYTDSVKKYFMKYYASSYLSHQMVHRCGKVHKLLTDAEKMYKMLKSTTDENQGKPSFVRCGLCGEMTSSFRILSDENNVKTNNEVHNFELTRNQKEYPAAFVFFKTRYGAFTASQVLQSSNPMLWVTDLAPDPCDVYWSNLCIPYRQLWIRRIATLIAAIAFMLLFLIPVTVVQALTDAGRLARTFPFLKKILKWKFMTQVVEGYLPSVILMLFLYTAPPLMMLFSAVEGSISRIGRKRSACCKVLYFTIWNVFFVNIFSGTILKQLDSLSYLKNIPIRLGQAVPSQAILFMTYIMTSGWASLSVELLQPFMLLANLFSRYILKKETPPDGTLSFPYHTEVPRVLLFGLIGLTCSVLAPLITPFLLVYFTLAYLVYRNQFLNVYIEKYKSGGQFWPIAHNSTIFSLVLAQIIAIGVFGLKKSPVASGFTIPLVICTLLFNEYCRQRFYPVFKKYPAEVLMDMDFQDEQNGRMEEIHGQLPVAYCQFTVTSPDFCRSGHSVLHDTGKNAVDSEIKDLENRPSLVDSEPLEENQQHMNVSKC</sequence>
<organism evidence="15 16">
    <name type="scientific">Kalanchoe fedtschenkoi</name>
    <name type="common">Lavender scallops</name>
    <name type="synonym">South American air plant</name>
    <dbReference type="NCBI Taxonomy" id="63787"/>
    <lineage>
        <taxon>Eukaryota</taxon>
        <taxon>Viridiplantae</taxon>
        <taxon>Streptophyta</taxon>
        <taxon>Embryophyta</taxon>
        <taxon>Tracheophyta</taxon>
        <taxon>Spermatophyta</taxon>
        <taxon>Magnoliopsida</taxon>
        <taxon>eudicotyledons</taxon>
        <taxon>Gunneridae</taxon>
        <taxon>Pentapetalae</taxon>
        <taxon>Saxifragales</taxon>
        <taxon>Crassulaceae</taxon>
        <taxon>Kalanchoe</taxon>
    </lineage>
</organism>
<keyword evidence="5" id="KW-0106">Calcium</keyword>
<dbReference type="Pfam" id="PF14703">
    <property type="entry name" value="PHM7_cyt"/>
    <property type="match status" value="1"/>
</dbReference>
<evidence type="ECO:0000256" key="9">
    <source>
        <dbReference type="ARBA" id="ARBA00023303"/>
    </source>
</evidence>
<evidence type="ECO:0000256" key="2">
    <source>
        <dbReference type="ARBA" id="ARBA00007779"/>
    </source>
</evidence>
<feature type="transmembrane region" description="Helical" evidence="11">
    <location>
        <begin position="596"/>
        <end position="617"/>
    </location>
</feature>
<feature type="transmembrane region" description="Helical" evidence="11">
    <location>
        <begin position="352"/>
        <end position="375"/>
    </location>
</feature>
<dbReference type="Proteomes" id="UP000594263">
    <property type="component" value="Unplaced"/>
</dbReference>
<keyword evidence="16" id="KW-1185">Reference proteome</keyword>
<evidence type="ECO:0000259" key="13">
    <source>
        <dbReference type="Pfam" id="PF13967"/>
    </source>
</evidence>
<dbReference type="PANTHER" id="PTHR13018">
    <property type="entry name" value="PROBABLE MEMBRANE PROTEIN DUF221-RELATED"/>
    <property type="match status" value="1"/>
</dbReference>
<dbReference type="GO" id="GO:0005886">
    <property type="term" value="C:plasma membrane"/>
    <property type="evidence" value="ECO:0007669"/>
    <property type="project" value="TreeGrafter"/>
</dbReference>